<proteinExistence type="predicted"/>
<evidence type="ECO:0000313" key="1">
    <source>
        <dbReference type="EMBL" id="TWU35734.1"/>
    </source>
</evidence>
<dbReference type="Pfam" id="PF13366">
    <property type="entry name" value="PDDEXK_3"/>
    <property type="match status" value="1"/>
</dbReference>
<dbReference type="InterPro" id="IPR026350">
    <property type="entry name" value="GxxExxY"/>
</dbReference>
<evidence type="ECO:0000313" key="2">
    <source>
        <dbReference type="Proteomes" id="UP000315471"/>
    </source>
</evidence>
<sequence length="77" mass="8673">MDIAGRLARIEKDLTKIKCILIGRAYSVAETENEVYRDLGPGLLEWVHEDAMCYKLSQAGVAFSEWSTDWQSKNGPP</sequence>
<protein>
    <submittedName>
        <fullName evidence="1">Uncharacterized protein</fullName>
    </submittedName>
</protein>
<dbReference type="Proteomes" id="UP000315471">
    <property type="component" value="Unassembled WGS sequence"/>
</dbReference>
<gene>
    <name evidence="1" type="ORF">Q31b_51690</name>
</gene>
<dbReference type="AlphaFoldDB" id="A0A5C6DI46"/>
<name>A0A5C6DI46_9BACT</name>
<accession>A0A5C6DI46</accession>
<reference evidence="1 2" key="1">
    <citation type="submission" date="2019-02" db="EMBL/GenBank/DDBJ databases">
        <title>Deep-cultivation of Planctomycetes and their phenomic and genomic characterization uncovers novel biology.</title>
        <authorList>
            <person name="Wiegand S."/>
            <person name="Jogler M."/>
            <person name="Boedeker C."/>
            <person name="Pinto D."/>
            <person name="Vollmers J."/>
            <person name="Rivas-Marin E."/>
            <person name="Kohn T."/>
            <person name="Peeters S.H."/>
            <person name="Heuer A."/>
            <person name="Rast P."/>
            <person name="Oberbeckmann S."/>
            <person name="Bunk B."/>
            <person name="Jeske O."/>
            <person name="Meyerdierks A."/>
            <person name="Storesund J.E."/>
            <person name="Kallscheuer N."/>
            <person name="Luecker S."/>
            <person name="Lage O.M."/>
            <person name="Pohl T."/>
            <person name="Merkel B.J."/>
            <person name="Hornburger P."/>
            <person name="Mueller R.-W."/>
            <person name="Bruemmer F."/>
            <person name="Labrenz M."/>
            <person name="Spormann A.M."/>
            <person name="Op Den Camp H."/>
            <person name="Overmann J."/>
            <person name="Amann R."/>
            <person name="Jetten M.S.M."/>
            <person name="Mascher T."/>
            <person name="Medema M.H."/>
            <person name="Devos D.P."/>
            <person name="Kaster A.-K."/>
            <person name="Ovreas L."/>
            <person name="Rohde M."/>
            <person name="Galperin M.Y."/>
            <person name="Jogler C."/>
        </authorList>
    </citation>
    <scope>NUCLEOTIDE SEQUENCE [LARGE SCALE GENOMIC DNA]</scope>
    <source>
        <strain evidence="1 2">Q31b</strain>
    </source>
</reference>
<keyword evidence="2" id="KW-1185">Reference proteome</keyword>
<comment type="caution">
    <text evidence="1">The sequence shown here is derived from an EMBL/GenBank/DDBJ whole genome shotgun (WGS) entry which is preliminary data.</text>
</comment>
<organism evidence="1 2">
    <name type="scientific">Novipirellula aureliae</name>
    <dbReference type="NCBI Taxonomy" id="2527966"/>
    <lineage>
        <taxon>Bacteria</taxon>
        <taxon>Pseudomonadati</taxon>
        <taxon>Planctomycetota</taxon>
        <taxon>Planctomycetia</taxon>
        <taxon>Pirellulales</taxon>
        <taxon>Pirellulaceae</taxon>
        <taxon>Novipirellula</taxon>
    </lineage>
</organism>
<dbReference type="EMBL" id="SJPY01000009">
    <property type="protein sequence ID" value="TWU35734.1"/>
    <property type="molecule type" value="Genomic_DNA"/>
</dbReference>